<feature type="domain" description="ABC transporter" evidence="4">
    <location>
        <begin position="8"/>
        <end position="255"/>
    </location>
</feature>
<dbReference type="FunFam" id="3.40.50.300:FF:000421">
    <property type="entry name" value="Branched-chain amino acid ABC transporter ATP-binding protein"/>
    <property type="match status" value="1"/>
</dbReference>
<dbReference type="InterPro" id="IPR032823">
    <property type="entry name" value="BCA_ABC_TP_C"/>
</dbReference>
<protein>
    <submittedName>
        <fullName evidence="5">ABC transporter, ATP-binding protein</fullName>
    </submittedName>
</protein>
<keyword evidence="1" id="KW-0813">Transport</keyword>
<dbReference type="Proteomes" id="UP000018227">
    <property type="component" value="Unassembled WGS sequence"/>
</dbReference>
<dbReference type="GO" id="GO:0042941">
    <property type="term" value="P:D-alanine transmembrane transport"/>
    <property type="evidence" value="ECO:0007669"/>
    <property type="project" value="TreeGrafter"/>
</dbReference>
<dbReference type="PANTHER" id="PTHR45772">
    <property type="entry name" value="CONSERVED COMPONENT OF ABC TRANSPORTER FOR NATURAL AMINO ACIDS-RELATED"/>
    <property type="match status" value="1"/>
</dbReference>
<keyword evidence="3 5" id="KW-0067">ATP-binding</keyword>
<dbReference type="GO" id="GO:0015808">
    <property type="term" value="P:L-alanine transport"/>
    <property type="evidence" value="ECO:0007669"/>
    <property type="project" value="TreeGrafter"/>
</dbReference>
<dbReference type="HOGENOM" id="CLU_000604_1_2_9"/>
<dbReference type="Pfam" id="PF00005">
    <property type="entry name" value="ABC_tran"/>
    <property type="match status" value="1"/>
</dbReference>
<reference evidence="5 6" key="1">
    <citation type="submission" date="2013-06" db="EMBL/GenBank/DDBJ databases">
        <authorList>
            <person name="Weinstock G."/>
            <person name="Sodergren E."/>
            <person name="Clifton S."/>
            <person name="Fulton L."/>
            <person name="Fulton B."/>
            <person name="Courtney L."/>
            <person name="Fronick C."/>
            <person name="Harrison M."/>
            <person name="Strong C."/>
            <person name="Farmer C."/>
            <person name="Delahaunty K."/>
            <person name="Markovic C."/>
            <person name="Hall O."/>
            <person name="Minx P."/>
            <person name="Tomlinson C."/>
            <person name="Mitreva M."/>
            <person name="Nelson J."/>
            <person name="Hou S."/>
            <person name="Wollam A."/>
            <person name="Pepin K.H."/>
            <person name="Johnson M."/>
            <person name="Bhonagiri V."/>
            <person name="Nash W.E."/>
            <person name="Warren W."/>
            <person name="Chinwalla A."/>
            <person name="Mardis E.R."/>
            <person name="Wilson R.K."/>
        </authorList>
    </citation>
    <scope>NUCLEOTIDE SEQUENCE [LARGE SCALE GENOMIC DNA]</scope>
    <source>
        <strain evidence="5 6">ATCC 51271</strain>
    </source>
</reference>
<keyword evidence="2" id="KW-0547">Nucleotide-binding</keyword>
<gene>
    <name evidence="5" type="ORF">GCWU0000282_002099</name>
</gene>
<evidence type="ECO:0000313" key="5">
    <source>
        <dbReference type="EMBL" id="ESL03225.1"/>
    </source>
</evidence>
<comment type="caution">
    <text evidence="5">The sequence shown here is derived from an EMBL/GenBank/DDBJ whole genome shotgun (WGS) entry which is preliminary data.</text>
</comment>
<accession>V2Z8G8</accession>
<keyword evidence="6" id="KW-1185">Reference proteome</keyword>
<organism evidence="5 6">
    <name type="scientific">Catonella morbi ATCC 51271</name>
    <dbReference type="NCBI Taxonomy" id="592026"/>
    <lineage>
        <taxon>Bacteria</taxon>
        <taxon>Bacillati</taxon>
        <taxon>Bacillota</taxon>
        <taxon>Clostridia</taxon>
        <taxon>Lachnospirales</taxon>
        <taxon>Lachnospiraceae</taxon>
        <taxon>Catonella</taxon>
    </lineage>
</organism>
<dbReference type="EMBL" id="ACIL03000013">
    <property type="protein sequence ID" value="ESL03225.1"/>
    <property type="molecule type" value="Genomic_DNA"/>
</dbReference>
<dbReference type="SUPFAM" id="SSF52540">
    <property type="entry name" value="P-loop containing nucleoside triphosphate hydrolases"/>
    <property type="match status" value="1"/>
</dbReference>
<dbReference type="InterPro" id="IPR003593">
    <property type="entry name" value="AAA+_ATPase"/>
</dbReference>
<dbReference type="GO" id="GO:0005524">
    <property type="term" value="F:ATP binding"/>
    <property type="evidence" value="ECO:0007669"/>
    <property type="project" value="UniProtKB-KW"/>
</dbReference>
<dbReference type="STRING" id="592026.GCWU0000282_002099"/>
<dbReference type="Gene3D" id="3.40.50.300">
    <property type="entry name" value="P-loop containing nucleotide triphosphate hydrolases"/>
    <property type="match status" value="1"/>
</dbReference>
<dbReference type="PROSITE" id="PS50893">
    <property type="entry name" value="ABC_TRANSPORTER_2"/>
    <property type="match status" value="1"/>
</dbReference>
<dbReference type="InterPro" id="IPR051120">
    <property type="entry name" value="ABC_AA/LPS_Transport"/>
</dbReference>
<evidence type="ECO:0000313" key="6">
    <source>
        <dbReference type="Proteomes" id="UP000018227"/>
    </source>
</evidence>
<dbReference type="AlphaFoldDB" id="V2Z8G8"/>
<dbReference type="CDD" id="cd03219">
    <property type="entry name" value="ABC_Mj1267_LivG_branched"/>
    <property type="match status" value="1"/>
</dbReference>
<evidence type="ECO:0000256" key="2">
    <source>
        <dbReference type="ARBA" id="ARBA00022741"/>
    </source>
</evidence>
<dbReference type="GO" id="GO:0016887">
    <property type="term" value="F:ATP hydrolysis activity"/>
    <property type="evidence" value="ECO:0007669"/>
    <property type="project" value="InterPro"/>
</dbReference>
<evidence type="ECO:0000256" key="1">
    <source>
        <dbReference type="ARBA" id="ARBA00022448"/>
    </source>
</evidence>
<evidence type="ECO:0000259" key="4">
    <source>
        <dbReference type="PROSITE" id="PS50893"/>
    </source>
</evidence>
<dbReference type="PANTHER" id="PTHR45772:SF7">
    <property type="entry name" value="AMINO ACID ABC TRANSPORTER ATP-BINDING PROTEIN"/>
    <property type="match status" value="1"/>
</dbReference>
<proteinExistence type="predicted"/>
<dbReference type="GO" id="GO:0005886">
    <property type="term" value="C:plasma membrane"/>
    <property type="evidence" value="ECO:0007669"/>
    <property type="project" value="TreeGrafter"/>
</dbReference>
<dbReference type="GO" id="GO:1903806">
    <property type="term" value="P:L-isoleucine import across plasma membrane"/>
    <property type="evidence" value="ECO:0007669"/>
    <property type="project" value="TreeGrafter"/>
</dbReference>
<dbReference type="RefSeq" id="WP_023354967.1">
    <property type="nucleotide sequence ID" value="NZ_KI535368.1"/>
</dbReference>
<dbReference type="InterPro" id="IPR003439">
    <property type="entry name" value="ABC_transporter-like_ATP-bd"/>
</dbReference>
<dbReference type="GO" id="GO:0015188">
    <property type="term" value="F:L-isoleucine transmembrane transporter activity"/>
    <property type="evidence" value="ECO:0007669"/>
    <property type="project" value="TreeGrafter"/>
</dbReference>
<name>V2Z8G8_9FIRM</name>
<dbReference type="Pfam" id="PF12399">
    <property type="entry name" value="BCA_ABC_TP_C"/>
    <property type="match status" value="1"/>
</dbReference>
<dbReference type="InterPro" id="IPR027417">
    <property type="entry name" value="P-loop_NTPase"/>
</dbReference>
<dbReference type="GO" id="GO:0005304">
    <property type="term" value="F:L-valine transmembrane transporter activity"/>
    <property type="evidence" value="ECO:0007669"/>
    <property type="project" value="TreeGrafter"/>
</dbReference>
<dbReference type="OrthoDB" id="9805514at2"/>
<dbReference type="GO" id="GO:1903805">
    <property type="term" value="P:L-valine import across plasma membrane"/>
    <property type="evidence" value="ECO:0007669"/>
    <property type="project" value="TreeGrafter"/>
</dbReference>
<dbReference type="GO" id="GO:0015192">
    <property type="term" value="F:L-phenylalanine transmembrane transporter activity"/>
    <property type="evidence" value="ECO:0007669"/>
    <property type="project" value="TreeGrafter"/>
</dbReference>
<evidence type="ECO:0000256" key="3">
    <source>
        <dbReference type="ARBA" id="ARBA00022840"/>
    </source>
</evidence>
<sequence length="265" mass="29482">MRTQAKILEVKNITKRFGGIVAVDGVSLEINRGEIISIIGPNGAGKTTVFNMLTGVYEVDEGSIVFNGEEIQNKSPLHIVNAGISRTFQNIRLFSDLRVIENVMIGAHIKTKYGFFGSIFRTKKFRNEEDVKVVQAIRLLKLIGLDYRRNDYASNLPYGEQRKLEITRAIATGAKLILLDEPAAGMNPKESAELMRFIQELRSMGYTILMIEHDMSVVMNVSDRIYVIDHGKPIANGIPEEIANNPKVIEAYLGGEYSGTESSEA</sequence>
<dbReference type="eggNOG" id="COG0411">
    <property type="taxonomic scope" value="Bacteria"/>
</dbReference>
<dbReference type="SMART" id="SM00382">
    <property type="entry name" value="AAA"/>
    <property type="match status" value="1"/>
</dbReference>